<keyword evidence="2" id="KW-1185">Reference proteome</keyword>
<gene>
    <name evidence="1" type="ORF">QUV96_04310</name>
</gene>
<proteinExistence type="predicted"/>
<accession>A0ABT7UB42</accession>
<evidence type="ECO:0000313" key="2">
    <source>
        <dbReference type="Proteomes" id="UP001529340"/>
    </source>
</evidence>
<evidence type="ECO:0000313" key="1">
    <source>
        <dbReference type="EMBL" id="MDM8156858.1"/>
    </source>
</evidence>
<name>A0ABT7UB42_9FIRM</name>
<reference evidence="1 2" key="3">
    <citation type="submission" date="2023-06" db="EMBL/GenBank/DDBJ databases">
        <authorList>
            <person name="Zeman M."/>
            <person name="Kubasova T."/>
            <person name="Jahodarova E."/>
            <person name="Nykrynova M."/>
            <person name="Rychlik I."/>
        </authorList>
    </citation>
    <scope>NUCLEOTIDE SEQUENCE [LARGE SCALE GENOMIC DNA]</scope>
    <source>
        <strain evidence="1 2">ET39</strain>
    </source>
</reference>
<protein>
    <submittedName>
        <fullName evidence="1">Uncharacterized protein</fullName>
    </submittedName>
</protein>
<comment type="caution">
    <text evidence="1">The sequence shown here is derived from an EMBL/GenBank/DDBJ whole genome shotgun (WGS) entry which is preliminary data.</text>
</comment>
<sequence>MPIKERLGEELEDSLAEGVDDLDRAYLKELKESGVSDSLLEQFRSMMIEQNEEEKENH</sequence>
<organism evidence="1 2">
    <name type="scientific">Amedibacillus dolichus</name>
    <dbReference type="NCBI Taxonomy" id="31971"/>
    <lineage>
        <taxon>Bacteria</taxon>
        <taxon>Bacillati</taxon>
        <taxon>Bacillota</taxon>
        <taxon>Erysipelotrichia</taxon>
        <taxon>Erysipelotrichales</taxon>
        <taxon>Erysipelotrichaceae</taxon>
        <taxon>Amedibacillus</taxon>
    </lineage>
</organism>
<reference evidence="2" key="1">
    <citation type="submission" date="2023-06" db="EMBL/GenBank/DDBJ databases">
        <title>Identification and characterization of horizontal gene transfer across gut microbiota members of farm animals based on homology search.</title>
        <authorList>
            <person name="Zeman M."/>
            <person name="Kubasova T."/>
            <person name="Jahodarova E."/>
            <person name="Nykrynova M."/>
            <person name="Rychlik I."/>
        </authorList>
    </citation>
    <scope>NUCLEOTIDE SEQUENCE [LARGE SCALE GENOMIC DNA]</scope>
    <source>
        <strain evidence="2">ET39</strain>
    </source>
</reference>
<dbReference type="EMBL" id="JAUDCG010000013">
    <property type="protein sequence ID" value="MDM8156858.1"/>
    <property type="molecule type" value="Genomic_DNA"/>
</dbReference>
<dbReference type="Proteomes" id="UP001529340">
    <property type="component" value="Unassembled WGS sequence"/>
</dbReference>
<dbReference type="RefSeq" id="WP_289607325.1">
    <property type="nucleotide sequence ID" value="NZ_JAUDCG010000013.1"/>
</dbReference>
<reference evidence="1 2" key="2">
    <citation type="submission" date="2023-06" db="EMBL/GenBank/DDBJ databases">
        <title>Identification and characterization of horizontal gene transfer across gut microbiota members of farm animals based on homology search.</title>
        <authorList>
            <person name="Schwarzerova J."/>
            <person name="Nykrynova M."/>
            <person name="Jureckova K."/>
            <person name="Cejkova D."/>
            <person name="Rychlik I."/>
        </authorList>
    </citation>
    <scope>NUCLEOTIDE SEQUENCE [LARGE SCALE GENOMIC DNA]</scope>
    <source>
        <strain evidence="1 2">ET39</strain>
    </source>
</reference>